<dbReference type="InterPro" id="IPR036145">
    <property type="entry name" value="MinC_C_sf"/>
</dbReference>
<dbReference type="Gene3D" id="2.160.20.70">
    <property type="match status" value="1"/>
</dbReference>
<keyword evidence="3 6" id="KW-0717">Septation</keyword>
<comment type="function">
    <text evidence="5 6">Cell division inhibitor that blocks the formation of polar Z ring septums. Rapidly oscillates between the poles of the cell to destabilize FtsZ filaments that have formed before they mature into polar Z rings. Prevents FtsZ polymerization.</text>
</comment>
<dbReference type="PANTHER" id="PTHR34108">
    <property type="entry name" value="SEPTUM SITE-DETERMINING PROTEIN MINC"/>
    <property type="match status" value="1"/>
</dbReference>
<protein>
    <recommendedName>
        <fullName evidence="6">Probable septum site-determining protein MinC</fullName>
    </recommendedName>
</protein>
<evidence type="ECO:0000256" key="5">
    <source>
        <dbReference type="ARBA" id="ARBA00025606"/>
    </source>
</evidence>
<feature type="domain" description="Septum formation inhibitor MinC C-terminal" evidence="7">
    <location>
        <begin position="115"/>
        <end position="209"/>
    </location>
</feature>
<dbReference type="Pfam" id="PF03775">
    <property type="entry name" value="MinC_C"/>
    <property type="match status" value="1"/>
</dbReference>
<comment type="caution">
    <text evidence="9">The sequence shown here is derived from an EMBL/GenBank/DDBJ whole genome shotgun (WGS) entry which is preliminary data.</text>
</comment>
<dbReference type="SUPFAM" id="SSF63848">
    <property type="entry name" value="Cell-division inhibitor MinC, C-terminal domain"/>
    <property type="match status" value="1"/>
</dbReference>
<organism evidence="9">
    <name type="scientific">Desulfatirhabdium butyrativorans</name>
    <dbReference type="NCBI Taxonomy" id="340467"/>
    <lineage>
        <taxon>Bacteria</taxon>
        <taxon>Pseudomonadati</taxon>
        <taxon>Thermodesulfobacteriota</taxon>
        <taxon>Desulfobacteria</taxon>
        <taxon>Desulfobacterales</taxon>
        <taxon>Desulfatirhabdiaceae</taxon>
        <taxon>Desulfatirhabdium</taxon>
    </lineage>
</organism>
<accession>A0A7C4MR84</accession>
<evidence type="ECO:0000259" key="7">
    <source>
        <dbReference type="Pfam" id="PF03775"/>
    </source>
</evidence>
<evidence type="ECO:0000313" key="9">
    <source>
        <dbReference type="EMBL" id="HGU33186.1"/>
    </source>
</evidence>
<dbReference type="EMBL" id="DSUH01000233">
    <property type="protein sequence ID" value="HGU33186.1"/>
    <property type="molecule type" value="Genomic_DNA"/>
</dbReference>
<dbReference type="GO" id="GO:1901891">
    <property type="term" value="P:regulation of cell septum assembly"/>
    <property type="evidence" value="ECO:0007669"/>
    <property type="project" value="InterPro"/>
</dbReference>
<sequence length="229" mass="25338">MQTNDAPSARLIGIREGLLLTLKPETPLENLKTEIERVFQQAGNLARNAKVVIDWGNDLEYPELEQEIAAFLVDSFQVAMVLRHQEPPKESLAKDRQPRRYDITRSWQRSDALILAGRIRSGQNIEGRHHVVILGDVNPGAEIRAGGDIIVLGTLGGVALAGQPENEEAFVFAMDFKPLQIQIGRVIAIGTGPSMTKTPEIAFVQNGLITVVSYANENPFAKYPYPMIR</sequence>
<feature type="domain" description="Septum formation inhibitor MinC N-terminal" evidence="8">
    <location>
        <begin position="13"/>
        <end position="69"/>
    </location>
</feature>
<dbReference type="GO" id="GO:0000917">
    <property type="term" value="P:division septum assembly"/>
    <property type="evidence" value="ECO:0007669"/>
    <property type="project" value="UniProtKB-KW"/>
</dbReference>
<evidence type="ECO:0000256" key="6">
    <source>
        <dbReference type="HAMAP-Rule" id="MF_00267"/>
    </source>
</evidence>
<gene>
    <name evidence="6" type="primary">minC</name>
    <name evidence="9" type="ORF">ENS29_10070</name>
</gene>
<dbReference type="HAMAP" id="MF_00267">
    <property type="entry name" value="MinC"/>
    <property type="match status" value="1"/>
</dbReference>
<comment type="subunit">
    <text evidence="6">Interacts with MinD and FtsZ.</text>
</comment>
<evidence type="ECO:0000256" key="1">
    <source>
        <dbReference type="ARBA" id="ARBA00006291"/>
    </source>
</evidence>
<reference evidence="9" key="1">
    <citation type="journal article" date="2020" name="mSystems">
        <title>Genome- and Community-Level Interaction Insights into Carbon Utilization and Element Cycling Functions of Hydrothermarchaeota in Hydrothermal Sediment.</title>
        <authorList>
            <person name="Zhou Z."/>
            <person name="Liu Y."/>
            <person name="Xu W."/>
            <person name="Pan J."/>
            <person name="Luo Z.H."/>
            <person name="Li M."/>
        </authorList>
    </citation>
    <scope>NUCLEOTIDE SEQUENCE [LARGE SCALE GENOMIC DNA]</scope>
    <source>
        <strain evidence="9">SpSt-477</strain>
    </source>
</reference>
<evidence type="ECO:0000256" key="4">
    <source>
        <dbReference type="ARBA" id="ARBA00023306"/>
    </source>
</evidence>
<dbReference type="GO" id="GO:0051302">
    <property type="term" value="P:regulation of cell division"/>
    <property type="evidence" value="ECO:0007669"/>
    <property type="project" value="InterPro"/>
</dbReference>
<dbReference type="InterPro" id="IPR013033">
    <property type="entry name" value="MinC"/>
</dbReference>
<proteinExistence type="inferred from homology"/>
<keyword evidence="2 6" id="KW-0132">Cell division</keyword>
<dbReference type="InterPro" id="IPR007874">
    <property type="entry name" value="MinC_N"/>
</dbReference>
<dbReference type="Pfam" id="PF05209">
    <property type="entry name" value="MinC_N"/>
    <property type="match status" value="1"/>
</dbReference>
<dbReference type="InterPro" id="IPR016098">
    <property type="entry name" value="CAP/MinC_C"/>
</dbReference>
<dbReference type="AlphaFoldDB" id="A0A7C4MR84"/>
<dbReference type="InterPro" id="IPR005526">
    <property type="entry name" value="Septum_form_inhib_MinC_C"/>
</dbReference>
<comment type="similarity">
    <text evidence="1 6">Belongs to the MinC family.</text>
</comment>
<name>A0A7C4MR84_9BACT</name>
<evidence type="ECO:0000259" key="8">
    <source>
        <dbReference type="Pfam" id="PF05209"/>
    </source>
</evidence>
<dbReference type="PANTHER" id="PTHR34108:SF1">
    <property type="entry name" value="SEPTUM SITE-DETERMINING PROTEIN MINC"/>
    <property type="match status" value="1"/>
</dbReference>
<keyword evidence="4 6" id="KW-0131">Cell cycle</keyword>
<evidence type="ECO:0000256" key="2">
    <source>
        <dbReference type="ARBA" id="ARBA00022618"/>
    </source>
</evidence>
<dbReference type="GO" id="GO:0000902">
    <property type="term" value="P:cell morphogenesis"/>
    <property type="evidence" value="ECO:0007669"/>
    <property type="project" value="InterPro"/>
</dbReference>
<evidence type="ECO:0000256" key="3">
    <source>
        <dbReference type="ARBA" id="ARBA00023210"/>
    </source>
</evidence>